<protein>
    <submittedName>
        <fullName evidence="2">Uncharacterized protein</fullName>
    </submittedName>
</protein>
<organism evidence="2">
    <name type="scientific">Pseudo-nitzschia australis</name>
    <dbReference type="NCBI Taxonomy" id="44445"/>
    <lineage>
        <taxon>Eukaryota</taxon>
        <taxon>Sar</taxon>
        <taxon>Stramenopiles</taxon>
        <taxon>Ochrophyta</taxon>
        <taxon>Bacillariophyta</taxon>
        <taxon>Bacillariophyceae</taxon>
        <taxon>Bacillariophycidae</taxon>
        <taxon>Bacillariales</taxon>
        <taxon>Bacillariaceae</taxon>
        <taxon>Pseudo-nitzschia</taxon>
    </lineage>
</organism>
<feature type="compositionally biased region" description="Polar residues" evidence="1">
    <location>
        <begin position="253"/>
        <end position="285"/>
    </location>
</feature>
<reference evidence="2" key="1">
    <citation type="submission" date="2021-01" db="EMBL/GenBank/DDBJ databases">
        <authorList>
            <person name="Corre E."/>
            <person name="Pelletier E."/>
            <person name="Niang G."/>
            <person name="Scheremetjew M."/>
            <person name="Finn R."/>
            <person name="Kale V."/>
            <person name="Holt S."/>
            <person name="Cochrane G."/>
            <person name="Meng A."/>
            <person name="Brown T."/>
            <person name="Cohen L."/>
        </authorList>
    </citation>
    <scope>NUCLEOTIDE SEQUENCE</scope>
    <source>
        <strain evidence="2">10249 10 AB</strain>
    </source>
</reference>
<dbReference type="EMBL" id="HBIX01011194">
    <property type="protein sequence ID" value="CAE0715690.1"/>
    <property type="molecule type" value="Transcribed_RNA"/>
</dbReference>
<sequence length="470" mass="52304">MSPVVELRLVPTPGAKPEFLCAIEPIQKEGNANNANHPPRIWQSIIKDNRNKVVVLEGYTREPWAIDMNSNTAATTWSSFQVHSVDGRNKLPGFVKYLRERQKTCFGRFVMDDNTNKNNNTNNTDNENKNENETSLTTFVWIISHKQTSSSRLSCRVAPIHSIPNCNLRPKAVPAGRNRTQNAASSTAVGAIPAANANANASVCKPKKKGFGLLGNLVGAQRRTNHQVVTASTASAASTARTTKTPTSETKHNQTSNNPTTDNNQTGGNHASDTLNDNNNNDIPLATSGQVLAGFRHEMEQKMLDFDISPEMSTKISVKIGDQTKKVRDPDKGNITMEVLKYIVYEQAEEVNEEWIAHQEPSEFTDEVTVAIYKDPEFAPQEVIEEMNHAEIPEEMKAQQKMIEQKGRQQEINARRVQEALQRQALRNLAESSGSGEGNGQSFSALNTDKRDLRTIEEIQQDNAKRRKME</sequence>
<feature type="compositionally biased region" description="Low complexity" evidence="1">
    <location>
        <begin position="230"/>
        <end position="248"/>
    </location>
</feature>
<gene>
    <name evidence="2" type="ORF">PAUS00366_LOCUS8442</name>
</gene>
<evidence type="ECO:0000256" key="1">
    <source>
        <dbReference type="SAM" id="MobiDB-lite"/>
    </source>
</evidence>
<feature type="compositionally biased region" description="Basic and acidic residues" evidence="1">
    <location>
        <begin position="448"/>
        <end position="457"/>
    </location>
</feature>
<dbReference type="AlphaFoldDB" id="A0A7S4AHD8"/>
<name>A0A7S4AHD8_9STRA</name>
<proteinExistence type="predicted"/>
<feature type="region of interest" description="Disordered" evidence="1">
    <location>
        <begin position="426"/>
        <end position="470"/>
    </location>
</feature>
<feature type="region of interest" description="Disordered" evidence="1">
    <location>
        <begin position="226"/>
        <end position="285"/>
    </location>
</feature>
<accession>A0A7S4AHD8</accession>
<evidence type="ECO:0000313" key="2">
    <source>
        <dbReference type="EMBL" id="CAE0715690.1"/>
    </source>
</evidence>